<dbReference type="Gene3D" id="1.20.144.10">
    <property type="entry name" value="Phosphatidic acid phosphatase type 2/haloperoxidase"/>
    <property type="match status" value="1"/>
</dbReference>
<dbReference type="EMBL" id="SAXA01000001">
    <property type="protein sequence ID" value="RXQ97555.1"/>
    <property type="molecule type" value="Genomic_DNA"/>
</dbReference>
<evidence type="ECO:0000313" key="4">
    <source>
        <dbReference type="Proteomes" id="UP000289703"/>
    </source>
</evidence>
<dbReference type="AlphaFoldDB" id="A0A4Q1JRZ1"/>
<dbReference type="PANTHER" id="PTHR14969">
    <property type="entry name" value="SPHINGOSINE-1-PHOSPHATE PHOSPHOHYDROLASE"/>
    <property type="match status" value="1"/>
</dbReference>
<name>A0A4Q1JRZ1_9BACT</name>
<keyword evidence="1" id="KW-1133">Transmembrane helix</keyword>
<feature type="domain" description="Phosphatidic acid phosphatase type 2/haloperoxidase" evidence="2">
    <location>
        <begin position="60"/>
        <end position="176"/>
    </location>
</feature>
<dbReference type="CDD" id="cd03395">
    <property type="entry name" value="PAP2_like_4"/>
    <property type="match status" value="1"/>
</dbReference>
<keyword evidence="1" id="KW-0472">Membrane</keyword>
<sequence length="218" mass="24933">MLETLNQLDQELLLFLNSLHSPFFDSLMYLISGKLVWGLFYLSIIVHIYKTYGWRNCIYLVIAIALVITCCDQMASGILKPTFQRFRPSRSPELADLVHIVNGYRGGKYGFASSHAANVFGLATFCSLLFRKRYISIFLFSWAVVVSYSRIYLGVHYPGDIIVGTIIGLLFGYAIYKSLPLFKFLKLDKPSLQRNWKWDLTTWGSLSILGMILIAIFK</sequence>
<feature type="transmembrane region" description="Helical" evidence="1">
    <location>
        <begin position="161"/>
        <end position="179"/>
    </location>
</feature>
<feature type="transmembrane region" description="Helical" evidence="1">
    <location>
        <begin position="109"/>
        <end position="130"/>
    </location>
</feature>
<keyword evidence="1" id="KW-0812">Transmembrane</keyword>
<feature type="transmembrane region" description="Helical" evidence="1">
    <location>
        <begin position="200"/>
        <end position="217"/>
    </location>
</feature>
<proteinExistence type="predicted"/>
<evidence type="ECO:0000313" key="3">
    <source>
        <dbReference type="EMBL" id="RXQ97555.1"/>
    </source>
</evidence>
<protein>
    <submittedName>
        <fullName evidence="3">Phosphatase PAP2 family protein</fullName>
    </submittedName>
</protein>
<dbReference type="InterPro" id="IPR036938">
    <property type="entry name" value="PAP2/HPO_sf"/>
</dbReference>
<dbReference type="Proteomes" id="UP000289703">
    <property type="component" value="Unassembled WGS sequence"/>
</dbReference>
<dbReference type="SUPFAM" id="SSF48317">
    <property type="entry name" value="Acid phosphatase/Vanadium-dependent haloperoxidase"/>
    <property type="match status" value="1"/>
</dbReference>
<dbReference type="Pfam" id="PF01569">
    <property type="entry name" value="PAP2"/>
    <property type="match status" value="1"/>
</dbReference>
<feature type="transmembrane region" description="Helical" evidence="1">
    <location>
        <begin position="27"/>
        <end position="46"/>
    </location>
</feature>
<evidence type="ECO:0000256" key="1">
    <source>
        <dbReference type="SAM" id="Phobius"/>
    </source>
</evidence>
<dbReference type="PANTHER" id="PTHR14969:SF13">
    <property type="entry name" value="AT30094P"/>
    <property type="match status" value="1"/>
</dbReference>
<dbReference type="RefSeq" id="WP_129252175.1">
    <property type="nucleotide sequence ID" value="NZ_SAXA01000001.1"/>
</dbReference>
<feature type="transmembrane region" description="Helical" evidence="1">
    <location>
        <begin position="58"/>
        <end position="79"/>
    </location>
</feature>
<evidence type="ECO:0000259" key="2">
    <source>
        <dbReference type="SMART" id="SM00014"/>
    </source>
</evidence>
<reference evidence="3 4" key="1">
    <citation type="submission" date="2019-01" db="EMBL/GenBank/DDBJ databases">
        <title>Ancylomarina salipaludis sp. nov., isolated from a salt marsh.</title>
        <authorList>
            <person name="Yoon J.-H."/>
        </authorList>
    </citation>
    <scope>NUCLEOTIDE SEQUENCE [LARGE SCALE GENOMIC DNA]</scope>
    <source>
        <strain evidence="3 4">SHSM-M15</strain>
    </source>
</reference>
<comment type="caution">
    <text evidence="3">The sequence shown here is derived from an EMBL/GenBank/DDBJ whole genome shotgun (WGS) entry which is preliminary data.</text>
</comment>
<keyword evidence="4" id="KW-1185">Reference proteome</keyword>
<gene>
    <name evidence="3" type="ORF">EO244_01315</name>
</gene>
<dbReference type="InterPro" id="IPR000326">
    <property type="entry name" value="PAP2/HPO"/>
</dbReference>
<organism evidence="3 4">
    <name type="scientific">Ancylomarina salipaludis</name>
    <dbReference type="NCBI Taxonomy" id="2501299"/>
    <lineage>
        <taxon>Bacteria</taxon>
        <taxon>Pseudomonadati</taxon>
        <taxon>Bacteroidota</taxon>
        <taxon>Bacteroidia</taxon>
        <taxon>Marinilabiliales</taxon>
        <taxon>Marinifilaceae</taxon>
        <taxon>Ancylomarina</taxon>
    </lineage>
</organism>
<dbReference type="SMART" id="SM00014">
    <property type="entry name" value="acidPPc"/>
    <property type="match status" value="1"/>
</dbReference>
<dbReference type="OrthoDB" id="9789113at2"/>
<accession>A0A4Q1JRZ1</accession>